<feature type="transmembrane region" description="Helical" evidence="2">
    <location>
        <begin position="228"/>
        <end position="249"/>
    </location>
</feature>
<keyword evidence="4" id="KW-1185">Reference proteome</keyword>
<keyword evidence="2" id="KW-0472">Membrane</keyword>
<dbReference type="FunCoup" id="A0A2V0NTQ1">
    <property type="interactions" value="386"/>
</dbReference>
<feature type="transmembrane region" description="Helical" evidence="2">
    <location>
        <begin position="261"/>
        <end position="281"/>
    </location>
</feature>
<feature type="compositionally biased region" description="Basic residues" evidence="1">
    <location>
        <begin position="29"/>
        <end position="39"/>
    </location>
</feature>
<dbReference type="Pfam" id="PF11833">
    <property type="entry name" value="CPP1-like"/>
    <property type="match status" value="1"/>
</dbReference>
<evidence type="ECO:0000256" key="1">
    <source>
        <dbReference type="SAM" id="MobiDB-lite"/>
    </source>
</evidence>
<feature type="transmembrane region" description="Helical" evidence="2">
    <location>
        <begin position="170"/>
        <end position="190"/>
    </location>
</feature>
<feature type="region of interest" description="Disordered" evidence="1">
    <location>
        <begin position="1"/>
        <end position="47"/>
    </location>
</feature>
<dbReference type="STRING" id="307507.A0A2V0NTQ1"/>
<dbReference type="InterPro" id="IPR021788">
    <property type="entry name" value="CPP1-like"/>
</dbReference>
<name>A0A2V0NTQ1_9CHLO</name>
<keyword evidence="2" id="KW-1133">Transmembrane helix</keyword>
<feature type="compositionally biased region" description="Gly residues" evidence="1">
    <location>
        <begin position="134"/>
        <end position="143"/>
    </location>
</feature>
<organism evidence="3 4">
    <name type="scientific">Raphidocelis subcapitata</name>
    <dbReference type="NCBI Taxonomy" id="307507"/>
    <lineage>
        <taxon>Eukaryota</taxon>
        <taxon>Viridiplantae</taxon>
        <taxon>Chlorophyta</taxon>
        <taxon>core chlorophytes</taxon>
        <taxon>Chlorophyceae</taxon>
        <taxon>CS clade</taxon>
        <taxon>Sphaeropleales</taxon>
        <taxon>Selenastraceae</taxon>
        <taxon>Raphidocelis</taxon>
    </lineage>
</organism>
<dbReference type="PANTHER" id="PTHR33372">
    <property type="match status" value="1"/>
</dbReference>
<feature type="region of interest" description="Disordered" evidence="1">
    <location>
        <begin position="127"/>
        <end position="147"/>
    </location>
</feature>
<accession>A0A2V0NTQ1</accession>
<dbReference type="InParanoid" id="A0A2V0NTQ1"/>
<feature type="compositionally biased region" description="Low complexity" evidence="1">
    <location>
        <begin position="9"/>
        <end position="26"/>
    </location>
</feature>
<reference evidence="3 4" key="1">
    <citation type="journal article" date="2018" name="Sci. Rep.">
        <title>Raphidocelis subcapitata (=Pseudokirchneriella subcapitata) provides an insight into genome evolution and environmental adaptations in the Sphaeropleales.</title>
        <authorList>
            <person name="Suzuki S."/>
            <person name="Yamaguchi H."/>
            <person name="Nakajima N."/>
            <person name="Kawachi M."/>
        </authorList>
    </citation>
    <scope>NUCLEOTIDE SEQUENCE [LARGE SCALE GENOMIC DNA]</scope>
    <source>
        <strain evidence="3 4">NIES-35</strain>
    </source>
</reference>
<keyword evidence="2" id="KW-0812">Transmembrane</keyword>
<protein>
    <submittedName>
        <fullName evidence="3">Uncharacterized protein</fullName>
    </submittedName>
</protein>
<dbReference type="OrthoDB" id="513574at2759"/>
<dbReference type="PANTHER" id="PTHR33372:SF2">
    <property type="entry name" value="PROTEIN CHAPERONE-LIKE PROTEIN OF POR1, CHLOROPLASTIC"/>
    <property type="match status" value="1"/>
</dbReference>
<dbReference type="EMBL" id="BDRX01000021">
    <property type="protein sequence ID" value="GBF91048.1"/>
    <property type="molecule type" value="Genomic_DNA"/>
</dbReference>
<sequence>MLAPLRGLAPRSARSAAAATSARSAPLPRPRRAAPRRAPWRCAASEGDADAAPAALSLEDARGMLGVGAAATFDDILSAKNRKLSGADEDGRMQIEAAYDVLFMHSMKKRITGELQVPSGVRYADVPQAKKRGGGSSGSGTRGGASQQPALLQKLPGGVGVATPRAASAAALQAAVFGGLVAWALAGALLESPEAQAADTAGLQLALAAAFAVYQLRDAKRLSIGRAAGITVGSMVAGIMFGALLNAWLQVDVVPIGSFSSPGVFVTEWAIVAVAAGCFFLA</sequence>
<evidence type="ECO:0000256" key="2">
    <source>
        <dbReference type="SAM" id="Phobius"/>
    </source>
</evidence>
<dbReference type="Proteomes" id="UP000247498">
    <property type="component" value="Unassembled WGS sequence"/>
</dbReference>
<evidence type="ECO:0000313" key="3">
    <source>
        <dbReference type="EMBL" id="GBF91048.1"/>
    </source>
</evidence>
<evidence type="ECO:0000313" key="4">
    <source>
        <dbReference type="Proteomes" id="UP000247498"/>
    </source>
</evidence>
<proteinExistence type="predicted"/>
<gene>
    <name evidence="3" type="ORF">Rsub_03904</name>
</gene>
<comment type="caution">
    <text evidence="3">The sequence shown here is derived from an EMBL/GenBank/DDBJ whole genome shotgun (WGS) entry which is preliminary data.</text>
</comment>
<dbReference type="GO" id="GO:0031969">
    <property type="term" value="C:chloroplast membrane"/>
    <property type="evidence" value="ECO:0007669"/>
    <property type="project" value="TreeGrafter"/>
</dbReference>
<dbReference type="AlphaFoldDB" id="A0A2V0NTQ1"/>